<dbReference type="AlphaFoldDB" id="A0AAV8PZ77"/>
<sequence length="629" mass="70695">MGSDRCLGSALSEAPLPYRFAGASHLLCLVEVAWEDGEGNRSLLMRRFPPPNLRSSLSNKFLPPEQTLLKARNPTGSTPTNDGCQSRRNAPRYRLPGQPQIAPSKPGSFHGVMRAPTNSLLSSSVRQTAQRTLDPARISAILCQKDWFLMLNSEFQRYAPCASPRSVVSLLQNLEEPLSSFKFYVWVSNFDEKLARDRSVRMVLIDALWRKGPVVLSVDLLNEIRSCGCRITEDILCILFSSWGRLGLAKYVNEVFGQLPILGFRPTTRVYNSVIESLVRANSLDLAYFKFQQMPSDNCLPDLVACALKSLRLTEVCKMLDEFVKRGGKPGFSTYIIVVESMLKEGLIMEADRYLKQMVVDGCLCSVVSYNTLIDCFVKSKMMDKAMEALEKMHAKGFLPNLITFNTLVTGFSKAGDVNMARNIVKMLLEHGLKPDVVTFSTIIDGLCEVHQMNDAFDCFIEMVKWGVSPNAITYNILIRSLCEVGNVHKSMVLFKRMKSEGIVPDIFSFNALILSFCRMKKLERARNLFNAMLRFGVVPDIYTYNAFIRALCDAWKIEEAKETLRIMELNGITPNSYSYGSIVDSLLCMGHLTEAQEFISKCERKGIHLSSPFPMKNEPENVGRVVNS</sequence>
<feature type="repeat" description="PPR" evidence="3">
    <location>
        <begin position="267"/>
        <end position="301"/>
    </location>
</feature>
<dbReference type="Proteomes" id="UP001222027">
    <property type="component" value="Unassembled WGS sequence"/>
</dbReference>
<dbReference type="InterPro" id="IPR002885">
    <property type="entry name" value="PPR_rpt"/>
</dbReference>
<dbReference type="NCBIfam" id="TIGR00756">
    <property type="entry name" value="PPR"/>
    <property type="match status" value="8"/>
</dbReference>
<dbReference type="Pfam" id="PF01535">
    <property type="entry name" value="PPR"/>
    <property type="match status" value="2"/>
</dbReference>
<gene>
    <name evidence="5" type="ORF">OPV22_028744</name>
</gene>
<dbReference type="PANTHER" id="PTHR47939:SF13">
    <property type="entry name" value="OS03G0201400 PROTEIN"/>
    <property type="match status" value="1"/>
</dbReference>
<dbReference type="PANTHER" id="PTHR47939">
    <property type="entry name" value="MEMBRANE-ASSOCIATED SALT-INDUCIBLE PROTEIN-LIKE"/>
    <property type="match status" value="1"/>
</dbReference>
<feature type="region of interest" description="Disordered" evidence="4">
    <location>
        <begin position="69"/>
        <end position="107"/>
    </location>
</feature>
<organism evidence="5 6">
    <name type="scientific">Ensete ventricosum</name>
    <name type="common">Abyssinian banana</name>
    <name type="synonym">Musa ensete</name>
    <dbReference type="NCBI Taxonomy" id="4639"/>
    <lineage>
        <taxon>Eukaryota</taxon>
        <taxon>Viridiplantae</taxon>
        <taxon>Streptophyta</taxon>
        <taxon>Embryophyta</taxon>
        <taxon>Tracheophyta</taxon>
        <taxon>Spermatophyta</taxon>
        <taxon>Magnoliopsida</taxon>
        <taxon>Liliopsida</taxon>
        <taxon>Zingiberales</taxon>
        <taxon>Musaceae</taxon>
        <taxon>Ensete</taxon>
    </lineage>
</organism>
<keyword evidence="6" id="KW-1185">Reference proteome</keyword>
<evidence type="ECO:0008006" key="7">
    <source>
        <dbReference type="Google" id="ProtNLM"/>
    </source>
</evidence>
<keyword evidence="2" id="KW-0677">Repeat</keyword>
<evidence type="ECO:0000313" key="5">
    <source>
        <dbReference type="EMBL" id="KAJ8466192.1"/>
    </source>
</evidence>
<protein>
    <recommendedName>
        <fullName evidence="7">Pentacotripeptide-repeat region of PRORP domain-containing protein</fullName>
    </recommendedName>
</protein>
<evidence type="ECO:0000313" key="6">
    <source>
        <dbReference type="Proteomes" id="UP001222027"/>
    </source>
</evidence>
<comment type="similarity">
    <text evidence="1">Belongs to the PPR family. P subfamily.</text>
</comment>
<dbReference type="InterPro" id="IPR050667">
    <property type="entry name" value="PPR-containing_protein"/>
</dbReference>
<evidence type="ECO:0000256" key="1">
    <source>
        <dbReference type="ARBA" id="ARBA00007626"/>
    </source>
</evidence>
<dbReference type="Pfam" id="PF13041">
    <property type="entry name" value="PPR_2"/>
    <property type="match status" value="3"/>
</dbReference>
<feature type="repeat" description="PPR" evidence="3">
    <location>
        <begin position="436"/>
        <end position="470"/>
    </location>
</feature>
<feature type="compositionally biased region" description="Polar residues" evidence="4">
    <location>
        <begin position="74"/>
        <end position="88"/>
    </location>
</feature>
<accession>A0AAV8PZ77</accession>
<feature type="repeat" description="PPR" evidence="3">
    <location>
        <begin position="471"/>
        <end position="505"/>
    </location>
</feature>
<dbReference type="Gene3D" id="1.25.40.10">
    <property type="entry name" value="Tetratricopeptide repeat domain"/>
    <property type="match status" value="4"/>
</dbReference>
<dbReference type="PROSITE" id="PS51375">
    <property type="entry name" value="PPR"/>
    <property type="match status" value="7"/>
</dbReference>
<dbReference type="EMBL" id="JAQQAF010000008">
    <property type="protein sequence ID" value="KAJ8466192.1"/>
    <property type="molecule type" value="Genomic_DNA"/>
</dbReference>
<feature type="repeat" description="PPR" evidence="3">
    <location>
        <begin position="366"/>
        <end position="400"/>
    </location>
</feature>
<proteinExistence type="inferred from homology"/>
<feature type="repeat" description="PPR" evidence="3">
    <location>
        <begin position="506"/>
        <end position="540"/>
    </location>
</feature>
<evidence type="ECO:0000256" key="4">
    <source>
        <dbReference type="SAM" id="MobiDB-lite"/>
    </source>
</evidence>
<feature type="repeat" description="PPR" evidence="3">
    <location>
        <begin position="541"/>
        <end position="575"/>
    </location>
</feature>
<evidence type="ECO:0000256" key="2">
    <source>
        <dbReference type="ARBA" id="ARBA00022737"/>
    </source>
</evidence>
<evidence type="ECO:0000256" key="3">
    <source>
        <dbReference type="PROSITE-ProRule" id="PRU00708"/>
    </source>
</evidence>
<comment type="caution">
    <text evidence="5">The sequence shown here is derived from an EMBL/GenBank/DDBJ whole genome shotgun (WGS) entry which is preliminary data.</text>
</comment>
<name>A0AAV8PZ77_ENSVE</name>
<reference evidence="5 6" key="1">
    <citation type="submission" date="2022-12" db="EMBL/GenBank/DDBJ databases">
        <title>Chromosome-scale assembly of the Ensete ventricosum genome.</title>
        <authorList>
            <person name="Dussert Y."/>
            <person name="Stocks J."/>
            <person name="Wendawek A."/>
            <person name="Woldeyes F."/>
            <person name="Nichols R.A."/>
            <person name="Borrell J.S."/>
        </authorList>
    </citation>
    <scope>NUCLEOTIDE SEQUENCE [LARGE SCALE GENOMIC DNA]</scope>
    <source>
        <strain evidence="6">cv. Maze</strain>
        <tissue evidence="5">Seeds</tissue>
    </source>
</reference>
<feature type="repeat" description="PPR" evidence="3">
    <location>
        <begin position="401"/>
        <end position="435"/>
    </location>
</feature>
<dbReference type="InterPro" id="IPR011990">
    <property type="entry name" value="TPR-like_helical_dom_sf"/>
</dbReference>